<proteinExistence type="predicted"/>
<gene>
    <name evidence="1" type="ORF">H0H81_006392</name>
</gene>
<sequence length="373" mass="43119">MSLAHEKPNSSECVHLMSKRAEALRHNVFVWCSYRRQIQLSWRLDEPVTVKTMYQWIDTAITWDVDNGGGDPKILEYTLFPIKVKHGESALRYDLHPKAPELSRSSKDHVTVGSFGMYKTTGAILRNFSTSRGQVSLNFLVRLFEHDPKFACLVEKPPPALVQAALARDKSCIFTGNPIQPENAQVIWVIPLICPYLMVRPFDNCVEYDRLLGVEYGPERADFLKNIHNCLVTTPEIAKLLYENLLTVDAEDNYKIYYFGERSVNTPIFKKYLEFYERNNERDSYLQAHFRHSLRTRIIGGDAIDDFGDVHELERFIDSREEKTSLIEANFSLEDKELAIVKLILKWNIMKDLWAKMGTYDGKQYPRQAPAAD</sequence>
<keyword evidence="2" id="KW-1185">Reference proteome</keyword>
<dbReference type="AlphaFoldDB" id="A0A9P7GLC8"/>
<reference evidence="1" key="1">
    <citation type="submission" date="2021-02" db="EMBL/GenBank/DDBJ databases">
        <authorList>
            <person name="Nieuwenhuis M."/>
            <person name="Van De Peppel L.J.J."/>
        </authorList>
    </citation>
    <scope>NUCLEOTIDE SEQUENCE</scope>
    <source>
        <strain evidence="1">D49</strain>
    </source>
</reference>
<dbReference type="EMBL" id="JABCKI010001649">
    <property type="protein sequence ID" value="KAG5649087.1"/>
    <property type="molecule type" value="Genomic_DNA"/>
</dbReference>
<evidence type="ECO:0000313" key="2">
    <source>
        <dbReference type="Proteomes" id="UP000717328"/>
    </source>
</evidence>
<accession>A0A9P7GLC8</accession>
<dbReference type="Proteomes" id="UP000717328">
    <property type="component" value="Unassembled WGS sequence"/>
</dbReference>
<evidence type="ECO:0000313" key="1">
    <source>
        <dbReference type="EMBL" id="KAG5649087.1"/>
    </source>
</evidence>
<dbReference type="OrthoDB" id="3263651at2759"/>
<protein>
    <submittedName>
        <fullName evidence="1">Uncharacterized protein</fullName>
    </submittedName>
</protein>
<comment type="caution">
    <text evidence="1">The sequence shown here is derived from an EMBL/GenBank/DDBJ whole genome shotgun (WGS) entry which is preliminary data.</text>
</comment>
<organism evidence="1 2">
    <name type="scientific">Sphagnurus paluster</name>
    <dbReference type="NCBI Taxonomy" id="117069"/>
    <lineage>
        <taxon>Eukaryota</taxon>
        <taxon>Fungi</taxon>
        <taxon>Dikarya</taxon>
        <taxon>Basidiomycota</taxon>
        <taxon>Agaricomycotina</taxon>
        <taxon>Agaricomycetes</taxon>
        <taxon>Agaricomycetidae</taxon>
        <taxon>Agaricales</taxon>
        <taxon>Tricholomatineae</taxon>
        <taxon>Lyophyllaceae</taxon>
        <taxon>Sphagnurus</taxon>
    </lineage>
</organism>
<name>A0A9P7GLC8_9AGAR</name>
<reference evidence="1" key="2">
    <citation type="submission" date="2021-10" db="EMBL/GenBank/DDBJ databases">
        <title>Phylogenomics reveals ancestral predisposition of the termite-cultivated fungus Termitomyces towards a domesticated lifestyle.</title>
        <authorList>
            <person name="Auxier B."/>
            <person name="Grum-Grzhimaylo A."/>
            <person name="Cardenas M.E."/>
            <person name="Lodge J.D."/>
            <person name="Laessoe T."/>
            <person name="Pedersen O."/>
            <person name="Smith M.E."/>
            <person name="Kuyper T.W."/>
            <person name="Franco-Molano E.A."/>
            <person name="Baroni T.J."/>
            <person name="Aanen D.K."/>
        </authorList>
    </citation>
    <scope>NUCLEOTIDE SEQUENCE</scope>
    <source>
        <strain evidence="1">D49</strain>
    </source>
</reference>